<dbReference type="Proteomes" id="UP001151699">
    <property type="component" value="Chromosome X"/>
</dbReference>
<gene>
    <name evidence="4" type="primary">Znf800_1</name>
    <name evidence="5" type="synonym">Znf800_0</name>
    <name evidence="5" type="ORF">Bhyg_10496</name>
    <name evidence="4" type="ORF">Bhyg_17534</name>
</gene>
<keyword evidence="6" id="KW-1185">Reference proteome</keyword>
<reference evidence="4" key="1">
    <citation type="submission" date="2022-07" db="EMBL/GenBank/DDBJ databases">
        <authorList>
            <person name="Trinca V."/>
            <person name="Uliana J.V.C."/>
            <person name="Torres T.T."/>
            <person name="Ward R.J."/>
            <person name="Monesi N."/>
        </authorList>
    </citation>
    <scope>NUCLEOTIDE SEQUENCE</scope>
    <source>
        <strain evidence="4">HSMRA1968</strain>
        <tissue evidence="4">Whole embryos</tissue>
    </source>
</reference>
<dbReference type="EMBL" id="WJQU01001599">
    <property type="protein sequence ID" value="KAJ6633885.1"/>
    <property type="molecule type" value="Genomic_DNA"/>
</dbReference>
<feature type="domain" description="C2H2-type" evidence="3">
    <location>
        <begin position="510"/>
        <end position="538"/>
    </location>
</feature>
<organism evidence="4 6">
    <name type="scientific">Pseudolycoriella hygida</name>
    <dbReference type="NCBI Taxonomy" id="35572"/>
    <lineage>
        <taxon>Eukaryota</taxon>
        <taxon>Metazoa</taxon>
        <taxon>Ecdysozoa</taxon>
        <taxon>Arthropoda</taxon>
        <taxon>Hexapoda</taxon>
        <taxon>Insecta</taxon>
        <taxon>Pterygota</taxon>
        <taxon>Neoptera</taxon>
        <taxon>Endopterygota</taxon>
        <taxon>Diptera</taxon>
        <taxon>Nematocera</taxon>
        <taxon>Sciaroidea</taxon>
        <taxon>Sciaridae</taxon>
        <taxon>Pseudolycoriella</taxon>
    </lineage>
</organism>
<dbReference type="PROSITE" id="PS00028">
    <property type="entry name" value="ZINC_FINGER_C2H2_1"/>
    <property type="match status" value="2"/>
</dbReference>
<evidence type="ECO:0000313" key="4">
    <source>
        <dbReference type="EMBL" id="KAJ6633885.1"/>
    </source>
</evidence>
<keyword evidence="1" id="KW-0479">Metal-binding</keyword>
<evidence type="ECO:0000313" key="6">
    <source>
        <dbReference type="Proteomes" id="UP001151699"/>
    </source>
</evidence>
<dbReference type="InterPro" id="IPR036236">
    <property type="entry name" value="Znf_C2H2_sf"/>
</dbReference>
<feature type="region of interest" description="Disordered" evidence="2">
    <location>
        <begin position="633"/>
        <end position="699"/>
    </location>
</feature>
<feature type="compositionally biased region" description="Polar residues" evidence="2">
    <location>
        <begin position="644"/>
        <end position="660"/>
    </location>
</feature>
<dbReference type="PANTHER" id="PTHR21020:SF0">
    <property type="entry name" value="ZINC FINGER PROTEIN 800"/>
    <property type="match status" value="1"/>
</dbReference>
<evidence type="ECO:0000259" key="3">
    <source>
        <dbReference type="PROSITE" id="PS50157"/>
    </source>
</evidence>
<dbReference type="OrthoDB" id="10066279at2759"/>
<dbReference type="AlphaFoldDB" id="A0A9Q0MNX9"/>
<protein>
    <submittedName>
        <fullName evidence="4">Zinc finger protein</fullName>
    </submittedName>
</protein>
<dbReference type="GO" id="GO:0008270">
    <property type="term" value="F:zinc ion binding"/>
    <property type="evidence" value="ECO:0007669"/>
    <property type="project" value="UniProtKB-KW"/>
</dbReference>
<evidence type="ECO:0000256" key="2">
    <source>
        <dbReference type="SAM" id="MobiDB-lite"/>
    </source>
</evidence>
<dbReference type="Gene3D" id="3.30.160.60">
    <property type="entry name" value="Classic Zinc Finger"/>
    <property type="match status" value="2"/>
</dbReference>
<keyword evidence="1" id="KW-0862">Zinc</keyword>
<dbReference type="EMBL" id="WJQU01000003">
    <property type="protein sequence ID" value="KAJ6637765.1"/>
    <property type="molecule type" value="Genomic_DNA"/>
</dbReference>
<dbReference type="SUPFAM" id="SSF57667">
    <property type="entry name" value="beta-beta-alpha zinc fingers"/>
    <property type="match status" value="1"/>
</dbReference>
<dbReference type="PANTHER" id="PTHR21020">
    <property type="entry name" value="ZINC FINGER PROTEIN 800"/>
    <property type="match status" value="1"/>
</dbReference>
<dbReference type="InterPro" id="IPR013087">
    <property type="entry name" value="Znf_C2H2_type"/>
</dbReference>
<sequence>MKMRGGGDTTFLEYKKNGIGDVSILQKPIRTSVTGFKEVVKAYEDGTNEIKLLLENEADLMYECRVCRNIFRSFYSFYIHKRDFCKERFNASYHFVFPAYDQGVATMVEQLDTQLNSSETKENAKDLSSISDSWMRSKTNNDPDTLNELHEQGSDNFTQDDEMKEKVVLQLETIPESTVAVYQTLKMSDDDDSIKDEVDEVRTMFEANTAFLGLDGKISGRMVSRLRDRAKQRCKACLKTFMTRKMLKLHIKRQHTPSTGVYPCTLCDHRRFLLPSGLIRHLKNDHKKPMRRIRVIRKSILKRRCRIDKLKEKRLPFRELSHLQNGTLGQSSGAWSDDSSSVCIYCEKNMRKAALATHVKNCSQRAAVAVTNEPSNNVDDNNVDHSAQKFMAMLKKEKKLQAETQKLIDEEEATLADEISLLGNNSSGGNADVDKSDVKEITIVKNKRKSQTVRKIRTPTEFNVGHTTQQVDEDNTNSEQTNADIVEKSDVATIKLSQKKKKDTILEKTSMCTMCPKKFTSVSNLRRHVAMLHNRQKTFSCKLCDYTAYRKIDITSHLGAHHHIEEPEVRSQLVVNIQNGTSKFNAEKITVVATASNKIEQELQNQSNEADRVEIQTSHTMLDVTIHSIQTNDSISAGSSSNSPETLDSATDTKENSSNTEKLKKRGRRRFKPTNLLNSSNDSLPESQPSALNRPVRNRVKPMNKDFVYDLSNLLRKDAGYKEQTMPIVIKNPKKKLQSLVISTTEIREVEDATLTIPAKLPPITCLHGSSDSMAENAIKGCLACSFRAPELPSERPILPAKIMHPCTNGTPNWRVYDDEMASEQRIKERSTKFFDILANKKRLFESSSIVDPQKCDNMTPVTYSPCLLDNSYSTISSNQIGSHQLVAHKPNNAFLVSTQMESHTTNASSSSKRITSSENFIDHKTKKWRSE</sequence>
<proteinExistence type="predicted"/>
<dbReference type="InterPro" id="IPR039149">
    <property type="entry name" value="ZNF800"/>
</dbReference>
<accession>A0A9Q0MNX9</accession>
<feature type="compositionally biased region" description="Low complexity" evidence="2">
    <location>
        <begin position="634"/>
        <end position="643"/>
    </location>
</feature>
<dbReference type="PROSITE" id="PS50157">
    <property type="entry name" value="ZINC_FINGER_C2H2_2"/>
    <property type="match status" value="2"/>
</dbReference>
<comment type="caution">
    <text evidence="4">The sequence shown here is derived from an EMBL/GenBank/DDBJ whole genome shotgun (WGS) entry which is preliminary data.</text>
</comment>
<evidence type="ECO:0000313" key="5">
    <source>
        <dbReference type="EMBL" id="KAJ6637765.1"/>
    </source>
</evidence>
<feature type="compositionally biased region" description="Polar residues" evidence="2">
    <location>
        <begin position="675"/>
        <end position="691"/>
    </location>
</feature>
<dbReference type="SMART" id="SM00355">
    <property type="entry name" value="ZnF_C2H2"/>
    <property type="match status" value="5"/>
</dbReference>
<feature type="domain" description="C2H2-type" evidence="3">
    <location>
        <begin position="232"/>
        <end position="260"/>
    </location>
</feature>
<keyword evidence="1" id="KW-0863">Zinc-finger</keyword>
<feature type="compositionally biased region" description="Basic residues" evidence="2">
    <location>
        <begin position="663"/>
        <end position="672"/>
    </location>
</feature>
<evidence type="ECO:0000256" key="1">
    <source>
        <dbReference type="PROSITE-ProRule" id="PRU00042"/>
    </source>
</evidence>
<name>A0A9Q0MNX9_9DIPT</name>